<dbReference type="AlphaFoldDB" id="A0A9Q0SMI1"/>
<dbReference type="Proteomes" id="UP001151752">
    <property type="component" value="Chromosome 5"/>
</dbReference>
<keyword evidence="2" id="KW-1185">Reference proteome</keyword>
<reference evidence="1" key="2">
    <citation type="journal article" date="2023" name="Int. J. Mol. Sci.">
        <title>De Novo Assembly and Annotation of 11 Diverse Shrub Willow (Salix) Genomes Reveals Novel Gene Organization in Sex-Linked Regions.</title>
        <authorList>
            <person name="Hyden B."/>
            <person name="Feng K."/>
            <person name="Yates T.B."/>
            <person name="Jawdy S."/>
            <person name="Cereghino C."/>
            <person name="Smart L.B."/>
            <person name="Muchero W."/>
        </authorList>
    </citation>
    <scope>NUCLEOTIDE SEQUENCE</scope>
    <source>
        <tissue evidence="1">Shoot tip</tissue>
    </source>
</reference>
<organism evidence="1 2">
    <name type="scientific">Salix koriyanagi</name>
    <dbReference type="NCBI Taxonomy" id="2511006"/>
    <lineage>
        <taxon>Eukaryota</taxon>
        <taxon>Viridiplantae</taxon>
        <taxon>Streptophyta</taxon>
        <taxon>Embryophyta</taxon>
        <taxon>Tracheophyta</taxon>
        <taxon>Spermatophyta</taxon>
        <taxon>Magnoliopsida</taxon>
        <taxon>eudicotyledons</taxon>
        <taxon>Gunneridae</taxon>
        <taxon>Pentapetalae</taxon>
        <taxon>rosids</taxon>
        <taxon>fabids</taxon>
        <taxon>Malpighiales</taxon>
        <taxon>Salicaceae</taxon>
        <taxon>Saliceae</taxon>
        <taxon>Salix</taxon>
    </lineage>
</organism>
<reference evidence="1" key="1">
    <citation type="submission" date="2022-11" db="EMBL/GenBank/DDBJ databases">
        <authorList>
            <person name="Hyden B.L."/>
            <person name="Feng K."/>
            <person name="Yates T."/>
            <person name="Jawdy S."/>
            <person name="Smart L.B."/>
            <person name="Muchero W."/>
        </authorList>
    </citation>
    <scope>NUCLEOTIDE SEQUENCE</scope>
    <source>
        <tissue evidence="1">Shoot tip</tissue>
    </source>
</reference>
<proteinExistence type="predicted"/>
<evidence type="ECO:0000313" key="1">
    <source>
        <dbReference type="EMBL" id="KAJ6682832.1"/>
    </source>
</evidence>
<comment type="caution">
    <text evidence="1">The sequence shown here is derived from an EMBL/GenBank/DDBJ whole genome shotgun (WGS) entry which is preliminary data.</text>
</comment>
<gene>
    <name evidence="1" type="ORF">OIU74_020974</name>
</gene>
<name>A0A9Q0SMI1_9ROSI</name>
<accession>A0A9Q0SMI1</accession>
<dbReference type="EMBL" id="JAPFFM010000020">
    <property type="protein sequence ID" value="KAJ6682832.1"/>
    <property type="molecule type" value="Genomic_DNA"/>
</dbReference>
<protein>
    <submittedName>
        <fullName evidence="1">CALCIUM-BINDING EF HAND FAMILY PROTEIN</fullName>
    </submittedName>
</protein>
<sequence>MSDGGIMVLDGNTLRLLHVSLPEDRVTLTGAQVLDFAESEASQSLFGISLPPHLKSSSLRRINIDGVDDDTSFRSTELRREEGSRKLSDYLSAIADELKGSISCLEETGMHFTRQPIGQDRTAMPMQAPPLFPIQPLSAGKLLQKLHHYHLKNYCNSNDCQKQLVLMYPLEDVLFLQLPCIELIKHLAEDKGVEDEGVIRLTHSS</sequence>
<evidence type="ECO:0000313" key="2">
    <source>
        <dbReference type="Proteomes" id="UP001151752"/>
    </source>
</evidence>